<organism evidence="7 8">
    <name type="scientific">Geomicrobium halophilum</name>
    <dbReference type="NCBI Taxonomy" id="549000"/>
    <lineage>
        <taxon>Bacteria</taxon>
        <taxon>Bacillati</taxon>
        <taxon>Bacillota</taxon>
        <taxon>Bacilli</taxon>
        <taxon>Bacillales</taxon>
        <taxon>Geomicrobium</taxon>
    </lineage>
</organism>
<comment type="caution">
    <text evidence="7">The sequence shown here is derived from an EMBL/GenBank/DDBJ whole genome shotgun (WGS) entry which is preliminary data.</text>
</comment>
<dbReference type="AlphaFoldDB" id="A0A841PXD4"/>
<protein>
    <submittedName>
        <fullName evidence="7">D-3-phosphoglycerate dehydrogenase</fullName>
        <ecNumber evidence="7">1.1.1.95</ecNumber>
    </submittedName>
</protein>
<dbReference type="Proteomes" id="UP000568839">
    <property type="component" value="Unassembled WGS sequence"/>
</dbReference>
<evidence type="ECO:0000259" key="5">
    <source>
        <dbReference type="Pfam" id="PF00389"/>
    </source>
</evidence>
<dbReference type="Pfam" id="PF00389">
    <property type="entry name" value="2-Hacid_dh"/>
    <property type="match status" value="1"/>
</dbReference>
<dbReference type="PROSITE" id="PS00671">
    <property type="entry name" value="D_2_HYDROXYACID_DH_3"/>
    <property type="match status" value="1"/>
</dbReference>
<dbReference type="EC" id="1.1.1.95" evidence="7"/>
<reference evidence="7 8" key="1">
    <citation type="submission" date="2020-08" db="EMBL/GenBank/DDBJ databases">
        <title>Genomic Encyclopedia of Type Strains, Phase IV (KMG-IV): sequencing the most valuable type-strain genomes for metagenomic binning, comparative biology and taxonomic classification.</title>
        <authorList>
            <person name="Goeker M."/>
        </authorList>
    </citation>
    <scope>NUCLEOTIDE SEQUENCE [LARGE SCALE GENOMIC DNA]</scope>
    <source>
        <strain evidence="7 8">DSM 21769</strain>
    </source>
</reference>
<dbReference type="GO" id="GO:0004617">
    <property type="term" value="F:phosphoglycerate dehydrogenase activity"/>
    <property type="evidence" value="ECO:0007669"/>
    <property type="project" value="UniProtKB-EC"/>
</dbReference>
<keyword evidence="2 4" id="KW-0560">Oxidoreductase</keyword>
<feature type="domain" description="D-isomer specific 2-hydroxyacid dehydrogenase NAD-binding" evidence="6">
    <location>
        <begin position="110"/>
        <end position="286"/>
    </location>
</feature>
<evidence type="ECO:0000313" key="8">
    <source>
        <dbReference type="Proteomes" id="UP000568839"/>
    </source>
</evidence>
<dbReference type="Gene3D" id="3.40.50.720">
    <property type="entry name" value="NAD(P)-binding Rossmann-like Domain"/>
    <property type="match status" value="2"/>
</dbReference>
<comment type="similarity">
    <text evidence="1 4">Belongs to the D-isomer specific 2-hydroxyacid dehydrogenase family.</text>
</comment>
<dbReference type="PANTHER" id="PTHR42789:SF1">
    <property type="entry name" value="D-ISOMER SPECIFIC 2-HYDROXYACID DEHYDROGENASE FAMILY PROTEIN (AFU_ORTHOLOGUE AFUA_6G10090)"/>
    <property type="match status" value="1"/>
</dbReference>
<evidence type="ECO:0000313" key="7">
    <source>
        <dbReference type="EMBL" id="MBB6448635.1"/>
    </source>
</evidence>
<gene>
    <name evidence="7" type="ORF">HNR44_000584</name>
</gene>
<dbReference type="Pfam" id="PF02826">
    <property type="entry name" value="2-Hacid_dh_C"/>
    <property type="match status" value="1"/>
</dbReference>
<dbReference type="InterPro" id="IPR006140">
    <property type="entry name" value="D-isomer_DH_NAD-bd"/>
</dbReference>
<evidence type="ECO:0000256" key="4">
    <source>
        <dbReference type="RuleBase" id="RU003719"/>
    </source>
</evidence>
<proteinExistence type="inferred from homology"/>
<dbReference type="GO" id="GO:0003714">
    <property type="term" value="F:transcription corepressor activity"/>
    <property type="evidence" value="ECO:0007669"/>
    <property type="project" value="InterPro"/>
</dbReference>
<dbReference type="SUPFAM" id="SSF52283">
    <property type="entry name" value="Formate/glycerate dehydrogenase catalytic domain-like"/>
    <property type="match status" value="1"/>
</dbReference>
<keyword evidence="8" id="KW-1185">Reference proteome</keyword>
<dbReference type="RefSeq" id="WP_184402603.1">
    <property type="nucleotide sequence ID" value="NZ_JACHHJ010000001.1"/>
</dbReference>
<evidence type="ECO:0000256" key="3">
    <source>
        <dbReference type="ARBA" id="ARBA00023027"/>
    </source>
</evidence>
<accession>A0A841PXD4</accession>
<dbReference type="InterPro" id="IPR036291">
    <property type="entry name" value="NAD(P)-bd_dom_sf"/>
</dbReference>
<feature type="domain" description="D-isomer specific 2-hydroxyacid dehydrogenase catalytic" evidence="5">
    <location>
        <begin position="18"/>
        <end position="314"/>
    </location>
</feature>
<evidence type="ECO:0000256" key="1">
    <source>
        <dbReference type="ARBA" id="ARBA00005854"/>
    </source>
</evidence>
<dbReference type="PROSITE" id="PS00670">
    <property type="entry name" value="D_2_HYDROXYACID_DH_2"/>
    <property type="match status" value="1"/>
</dbReference>
<dbReference type="InterPro" id="IPR043322">
    <property type="entry name" value="CtBP"/>
</dbReference>
<dbReference type="InterPro" id="IPR050857">
    <property type="entry name" value="D-2-hydroxyacid_DH"/>
</dbReference>
<dbReference type="SUPFAM" id="SSF51735">
    <property type="entry name" value="NAD(P)-binding Rossmann-fold domains"/>
    <property type="match status" value="1"/>
</dbReference>
<evidence type="ECO:0000259" key="6">
    <source>
        <dbReference type="Pfam" id="PF02826"/>
    </source>
</evidence>
<sequence>MAKWKVVISDYEFPSLQPEEEVLSHGDIEFIKKQCRTEDEVISACQEADGIITQYAPFPKKVLDALPKCKVISRYGVGVNTIDVEVASKHGIVVSNVTDYCMDEVSDHAFALILAAARKVAFLDRTVKKRVWDFNEGRPIYRLRGQTLGLLGFGKIPQTLALKAQAFGLNIIAYDPYADDRSARDYNVELVDLSELCRRSDFISVHAPLTESTRGMISTEQFEQMKTTAFIINTARGPVIDEKALVVALEENRIAGAALDVVEEEPISPQSQLLDMDQVILTPHIAWYSEESQAELKRKTAENVLRVLSGRNPDYFFNQHLIGSPRIKLSESHV</sequence>
<dbReference type="GO" id="GO:0051287">
    <property type="term" value="F:NAD binding"/>
    <property type="evidence" value="ECO:0007669"/>
    <property type="project" value="InterPro"/>
</dbReference>
<dbReference type="FunFam" id="3.40.50.720:FF:000203">
    <property type="entry name" value="D-3-phosphoglycerate dehydrogenase (SerA)"/>
    <property type="match status" value="1"/>
</dbReference>
<evidence type="ECO:0000256" key="2">
    <source>
        <dbReference type="ARBA" id="ARBA00023002"/>
    </source>
</evidence>
<dbReference type="EMBL" id="JACHHJ010000001">
    <property type="protein sequence ID" value="MBB6448635.1"/>
    <property type="molecule type" value="Genomic_DNA"/>
</dbReference>
<dbReference type="InterPro" id="IPR006139">
    <property type="entry name" value="D-isomer_2_OHA_DH_cat_dom"/>
</dbReference>
<name>A0A841PXD4_9BACL</name>
<dbReference type="PANTHER" id="PTHR42789">
    <property type="entry name" value="D-ISOMER SPECIFIC 2-HYDROXYACID DEHYDROGENASE FAMILY PROTEIN (AFU_ORTHOLOGUE AFUA_6G10090)"/>
    <property type="match status" value="1"/>
</dbReference>
<dbReference type="CDD" id="cd05299">
    <property type="entry name" value="CtBP_dh"/>
    <property type="match status" value="1"/>
</dbReference>
<dbReference type="InterPro" id="IPR029753">
    <property type="entry name" value="D-isomer_DH_CS"/>
</dbReference>
<keyword evidence="3" id="KW-0520">NAD</keyword>